<evidence type="ECO:0000259" key="10">
    <source>
        <dbReference type="Pfam" id="PF00763"/>
    </source>
</evidence>
<evidence type="ECO:0000259" key="11">
    <source>
        <dbReference type="Pfam" id="PF02882"/>
    </source>
</evidence>
<dbReference type="PRINTS" id="PR00085">
    <property type="entry name" value="THFDHDRGNASE"/>
</dbReference>
<evidence type="ECO:0000256" key="5">
    <source>
        <dbReference type="ARBA" id="ARBA00022857"/>
    </source>
</evidence>
<keyword evidence="2 9" id="KW-0554">One-carbon metabolism</keyword>
<dbReference type="GO" id="GO:0035999">
    <property type="term" value="P:tetrahydrofolate interconversion"/>
    <property type="evidence" value="ECO:0007669"/>
    <property type="project" value="UniProtKB-UniRule"/>
</dbReference>
<feature type="domain" description="Tetrahydrofolate dehydrogenase/cyclohydrolase NAD(P)-binding" evidence="11">
    <location>
        <begin position="207"/>
        <end position="290"/>
    </location>
</feature>
<evidence type="ECO:0000313" key="12">
    <source>
        <dbReference type="EMBL" id="KKQ49587.1"/>
    </source>
</evidence>
<keyword evidence="4 9" id="KW-0378">Hydrolase</keyword>
<dbReference type="PANTHER" id="PTHR48099">
    <property type="entry name" value="C-1-TETRAHYDROFOLATE SYNTHASE, CYTOPLASMIC-RELATED"/>
    <property type="match status" value="1"/>
</dbReference>
<keyword evidence="9" id="KW-0368">Histidine biosynthesis</keyword>
<keyword evidence="8 9" id="KW-0511">Multifunctional enzyme</keyword>
<evidence type="ECO:0000256" key="3">
    <source>
        <dbReference type="ARBA" id="ARBA00022755"/>
    </source>
</evidence>
<evidence type="ECO:0000313" key="13">
    <source>
        <dbReference type="Proteomes" id="UP000034366"/>
    </source>
</evidence>
<name>A0A0G0I4Y6_9BACT</name>
<sequence>MPYVFDGRKYAVEKEEILKNKVIALKQKGIIPKLVSIIVGSDPGSVLYQNLKKKAAERVGAEMNIIRLGSDLKTKEIQEIIGSLNRDTSVHGIMIQMPLPDTFTKENREEIVNLIERSKDVDGLRKDSPYLHPTSKAVLEVLDYALDIVRPPCKERTCKGCVVGATGMVGGPLTKELRIMNNELRDEGAEGCRSGELTRLRNLQFEILEADSKTSNLSQLTGSADVVISCCGVPGIIKEDMVKEGAVLIDVGAPVGDIDKKSYEKASFVSPVPGGIGPVTIGCLLENLTKPLT</sequence>
<evidence type="ECO:0000256" key="7">
    <source>
        <dbReference type="ARBA" id="ARBA00023167"/>
    </source>
</evidence>
<dbReference type="Pfam" id="PF00763">
    <property type="entry name" value="THF_DHG_CYH"/>
    <property type="match status" value="1"/>
</dbReference>
<feature type="domain" description="Tetrahydrofolate dehydrogenase/cyclohydrolase catalytic" evidence="10">
    <location>
        <begin position="6"/>
        <end position="122"/>
    </location>
</feature>
<dbReference type="InterPro" id="IPR020630">
    <property type="entry name" value="THF_DH/CycHdrlase_cat_dom"/>
</dbReference>
<protein>
    <recommendedName>
        <fullName evidence="9">Bifunctional protein FolD</fullName>
    </recommendedName>
    <domain>
        <recommendedName>
            <fullName evidence="9">Methylenetetrahydrofolate dehydrogenase</fullName>
            <ecNumber evidence="9">1.5.1.5</ecNumber>
        </recommendedName>
    </domain>
    <domain>
        <recommendedName>
            <fullName evidence="9">Methenyltetrahydrofolate cyclohydrolase</fullName>
            <ecNumber evidence="9">3.5.4.9</ecNumber>
        </recommendedName>
    </domain>
</protein>
<feature type="binding site" evidence="9">
    <location>
        <position position="253"/>
    </location>
    <ligand>
        <name>NADP(+)</name>
        <dbReference type="ChEBI" id="CHEBI:58349"/>
    </ligand>
</feature>
<dbReference type="InterPro" id="IPR046346">
    <property type="entry name" value="Aminoacid_DH-like_N_sf"/>
</dbReference>
<evidence type="ECO:0000256" key="4">
    <source>
        <dbReference type="ARBA" id="ARBA00022801"/>
    </source>
</evidence>
<dbReference type="GO" id="GO:0006164">
    <property type="term" value="P:purine nucleotide biosynthetic process"/>
    <property type="evidence" value="ECO:0007669"/>
    <property type="project" value="UniProtKB-KW"/>
</dbReference>
<organism evidence="12 13">
    <name type="scientific">Candidatus Woesebacteria bacterium GW2011_GWD1_38_10</name>
    <dbReference type="NCBI Taxonomy" id="1618592"/>
    <lineage>
        <taxon>Bacteria</taxon>
        <taxon>Candidatus Woeseibacteriota</taxon>
    </lineage>
</organism>
<dbReference type="GO" id="GO:0004488">
    <property type="term" value="F:methylenetetrahydrofolate dehydrogenase (NADP+) activity"/>
    <property type="evidence" value="ECO:0007669"/>
    <property type="project" value="UniProtKB-UniRule"/>
</dbReference>
<evidence type="ECO:0000256" key="8">
    <source>
        <dbReference type="ARBA" id="ARBA00023268"/>
    </source>
</evidence>
<dbReference type="GO" id="GO:0009086">
    <property type="term" value="P:methionine biosynthetic process"/>
    <property type="evidence" value="ECO:0007669"/>
    <property type="project" value="UniProtKB-KW"/>
</dbReference>
<comment type="catalytic activity">
    <reaction evidence="9">
        <text>(6R)-5,10-methenyltetrahydrofolate + H2O = (6R)-10-formyltetrahydrofolate + H(+)</text>
        <dbReference type="Rhea" id="RHEA:23700"/>
        <dbReference type="ChEBI" id="CHEBI:15377"/>
        <dbReference type="ChEBI" id="CHEBI:15378"/>
        <dbReference type="ChEBI" id="CHEBI:57455"/>
        <dbReference type="ChEBI" id="CHEBI:195366"/>
        <dbReference type="EC" id="3.5.4.9"/>
    </reaction>
</comment>
<keyword evidence="7 9" id="KW-0486">Methionine biosynthesis</keyword>
<dbReference type="Pfam" id="PF02882">
    <property type="entry name" value="THF_DHG_CYH_C"/>
    <property type="match status" value="1"/>
</dbReference>
<comment type="subunit">
    <text evidence="9">Homodimer.</text>
</comment>
<keyword evidence="9" id="KW-0028">Amino-acid biosynthesis</keyword>
<evidence type="ECO:0000256" key="1">
    <source>
        <dbReference type="ARBA" id="ARBA00004777"/>
    </source>
</evidence>
<dbReference type="GO" id="GO:0000105">
    <property type="term" value="P:L-histidine biosynthetic process"/>
    <property type="evidence" value="ECO:0007669"/>
    <property type="project" value="UniProtKB-KW"/>
</dbReference>
<keyword evidence="6 9" id="KW-0560">Oxidoreductase</keyword>
<keyword evidence="5 9" id="KW-0521">NADP</keyword>
<comment type="catalytic activity">
    <reaction evidence="9">
        <text>(6R)-5,10-methylene-5,6,7,8-tetrahydrofolate + NADP(+) = (6R)-5,10-methenyltetrahydrofolate + NADPH</text>
        <dbReference type="Rhea" id="RHEA:22812"/>
        <dbReference type="ChEBI" id="CHEBI:15636"/>
        <dbReference type="ChEBI" id="CHEBI:57455"/>
        <dbReference type="ChEBI" id="CHEBI:57783"/>
        <dbReference type="ChEBI" id="CHEBI:58349"/>
        <dbReference type="EC" id="1.5.1.5"/>
    </reaction>
</comment>
<dbReference type="Gene3D" id="3.40.50.10860">
    <property type="entry name" value="Leucine Dehydrogenase, chain A, domain 1"/>
    <property type="match status" value="1"/>
</dbReference>
<comment type="pathway">
    <text evidence="1 9">One-carbon metabolism; tetrahydrofolate interconversion.</text>
</comment>
<dbReference type="EMBL" id="LBTW01000013">
    <property type="protein sequence ID" value="KKQ49587.1"/>
    <property type="molecule type" value="Genomic_DNA"/>
</dbReference>
<dbReference type="HAMAP" id="MF_01576">
    <property type="entry name" value="THF_DHG_CYH"/>
    <property type="match status" value="1"/>
</dbReference>
<dbReference type="InterPro" id="IPR000672">
    <property type="entry name" value="THF_DH/CycHdrlase"/>
</dbReference>
<evidence type="ECO:0000256" key="2">
    <source>
        <dbReference type="ARBA" id="ARBA00022563"/>
    </source>
</evidence>
<evidence type="ECO:0000256" key="6">
    <source>
        <dbReference type="ARBA" id="ARBA00023002"/>
    </source>
</evidence>
<dbReference type="GO" id="GO:0005829">
    <property type="term" value="C:cytosol"/>
    <property type="evidence" value="ECO:0007669"/>
    <property type="project" value="TreeGrafter"/>
</dbReference>
<proteinExistence type="inferred from homology"/>
<reference evidence="12 13" key="1">
    <citation type="journal article" date="2015" name="Nature">
        <title>rRNA introns, odd ribosomes, and small enigmatic genomes across a large radiation of phyla.</title>
        <authorList>
            <person name="Brown C.T."/>
            <person name="Hug L.A."/>
            <person name="Thomas B.C."/>
            <person name="Sharon I."/>
            <person name="Castelle C.J."/>
            <person name="Singh A."/>
            <person name="Wilkins M.J."/>
            <person name="Williams K.H."/>
            <person name="Banfield J.F."/>
        </authorList>
    </citation>
    <scope>NUCLEOTIDE SEQUENCE [LARGE SCALE GENOMIC DNA]</scope>
</reference>
<dbReference type="PANTHER" id="PTHR48099:SF5">
    <property type="entry name" value="C-1-TETRAHYDROFOLATE SYNTHASE, CYTOPLASMIC"/>
    <property type="match status" value="1"/>
</dbReference>
<dbReference type="EC" id="3.5.4.9" evidence="9"/>
<keyword evidence="3 9" id="KW-0658">Purine biosynthesis</keyword>
<evidence type="ECO:0000256" key="9">
    <source>
        <dbReference type="HAMAP-Rule" id="MF_01576"/>
    </source>
</evidence>
<comment type="function">
    <text evidence="9">Catalyzes the oxidation of 5,10-methylenetetrahydrofolate to 5,10-methenyltetrahydrofolate and then the hydrolysis of 5,10-methenyltetrahydrofolate to 10-formyltetrahydrofolate.</text>
</comment>
<comment type="caution">
    <text evidence="12">The sequence shown here is derived from an EMBL/GenBank/DDBJ whole genome shotgun (WGS) entry which is preliminary data.</text>
</comment>
<dbReference type="SUPFAM" id="SSF51735">
    <property type="entry name" value="NAD(P)-binding Rossmann-fold domains"/>
    <property type="match status" value="1"/>
</dbReference>
<dbReference type="SUPFAM" id="SSF53223">
    <property type="entry name" value="Aminoacid dehydrogenase-like, N-terminal domain"/>
    <property type="match status" value="1"/>
</dbReference>
<dbReference type="PATRIC" id="fig|1618592.3.peg.275"/>
<comment type="caution">
    <text evidence="9">Lacks conserved residue(s) required for the propagation of feature annotation.</text>
</comment>
<dbReference type="InterPro" id="IPR036291">
    <property type="entry name" value="NAD(P)-bd_dom_sf"/>
</dbReference>
<gene>
    <name evidence="9" type="primary">folD</name>
    <name evidence="12" type="ORF">US67_C0013G0002</name>
</gene>
<dbReference type="UniPathway" id="UPA00193"/>
<dbReference type="InterPro" id="IPR020631">
    <property type="entry name" value="THF_DH/CycHdrlase_NAD-bd_dom"/>
</dbReference>
<dbReference type="EC" id="1.5.1.5" evidence="9"/>
<dbReference type="Gene3D" id="3.40.50.720">
    <property type="entry name" value="NAD(P)-binding Rossmann-like Domain"/>
    <property type="match status" value="1"/>
</dbReference>
<comment type="similarity">
    <text evidence="9">Belongs to the tetrahydrofolate dehydrogenase/cyclohydrolase family.</text>
</comment>
<dbReference type="AlphaFoldDB" id="A0A0G0I4Y6"/>
<dbReference type="GO" id="GO:0004477">
    <property type="term" value="F:methenyltetrahydrofolate cyclohydrolase activity"/>
    <property type="evidence" value="ECO:0007669"/>
    <property type="project" value="UniProtKB-UniRule"/>
</dbReference>
<accession>A0A0G0I4Y6</accession>
<dbReference type="Proteomes" id="UP000034366">
    <property type="component" value="Unassembled WGS sequence"/>
</dbReference>